<evidence type="ECO:0000313" key="1">
    <source>
        <dbReference type="EMBL" id="EEA85868.1"/>
    </source>
</evidence>
<dbReference type="OrthoDB" id="9784571at2"/>
<accession>B6FXA1</accession>
<sequence length="249" mass="28407">MREKFSGLINSFIKEYKSKNNLFAEWEDVLVGFSKVDDKNMKYLREAVIEDHHLATDYLDDAKTMISYFVPFKEIIANSNKEGNLPSDIWVHSYRETNEMADKLNNYLVAEIEKMGYKAAKPVDCGIVDGKAKSRWSQRHIAYLSGLGTFGLNNMLITEKGINGRFFSIVTNMEIKSDEPLKEERCLYKLNGSCGKCVERCFSGALTYDGFDRFKCLEICVENEKNNKMADVCGKCTIGLPCTFKNPLK</sequence>
<comment type="caution">
    <text evidence="1">The sequence shown here is derived from an EMBL/GenBank/DDBJ whole genome shotgun (WGS) entry which is preliminary data.</text>
</comment>
<evidence type="ECO:0008006" key="3">
    <source>
        <dbReference type="Google" id="ProtNLM"/>
    </source>
</evidence>
<organism evidence="1 2">
    <name type="scientific">Peptacetobacter hiranonis (strain DSM 13275 / JCM 10541 / KCTC 15199 / TO-931)</name>
    <name type="common">Clostridium hiranonis</name>
    <dbReference type="NCBI Taxonomy" id="500633"/>
    <lineage>
        <taxon>Bacteria</taxon>
        <taxon>Bacillati</taxon>
        <taxon>Bacillota</taxon>
        <taxon>Clostridia</taxon>
        <taxon>Peptostreptococcales</taxon>
        <taxon>Peptostreptococcaceae</taxon>
        <taxon>Peptacetobacter</taxon>
    </lineage>
</organism>
<reference evidence="1 2" key="2">
    <citation type="submission" date="2008-10" db="EMBL/GenBank/DDBJ databases">
        <title>Draft genome sequence of Clostridium hiranonis (DSM 13275).</title>
        <authorList>
            <person name="Sudarsanam P."/>
            <person name="Ley R."/>
            <person name="Guruge J."/>
            <person name="Turnbaugh P.J."/>
            <person name="Mahowald M."/>
            <person name="Liep D."/>
            <person name="Gordon J."/>
        </authorList>
    </citation>
    <scope>NUCLEOTIDE SEQUENCE [LARGE SCALE GENOMIC DNA]</scope>
    <source>
        <strain evidence="1 2">DSM 13275</strain>
    </source>
</reference>
<dbReference type="Proteomes" id="UP000003178">
    <property type="component" value="Unassembled WGS sequence"/>
</dbReference>
<dbReference type="EMBL" id="ABWP01000016">
    <property type="protein sequence ID" value="EEA85868.1"/>
    <property type="molecule type" value="Genomic_DNA"/>
</dbReference>
<reference evidence="1 2" key="1">
    <citation type="submission" date="2008-09" db="EMBL/GenBank/DDBJ databases">
        <authorList>
            <person name="Fulton L."/>
            <person name="Clifton S."/>
            <person name="Fulton B."/>
            <person name="Xu J."/>
            <person name="Minx P."/>
            <person name="Pepin K.H."/>
            <person name="Johnson M."/>
            <person name="Thiruvilangam P."/>
            <person name="Bhonagiri V."/>
            <person name="Nash W.E."/>
            <person name="Mardis E.R."/>
            <person name="Wilson R.K."/>
        </authorList>
    </citation>
    <scope>NUCLEOTIDE SEQUENCE [LARGE SCALE GENOMIC DNA]</scope>
    <source>
        <strain evidence="1 2">DSM 13275</strain>
    </source>
</reference>
<dbReference type="PANTHER" id="PTHR42827">
    <property type="entry name" value="IRON-SULFUR CLUSTER-BINDING PROTEIN-RELATED"/>
    <property type="match status" value="1"/>
</dbReference>
<dbReference type="RefSeq" id="WP_006439429.1">
    <property type="nucleotide sequence ID" value="NZ_DS995355.1"/>
</dbReference>
<dbReference type="PANTHER" id="PTHR42827:SF1">
    <property type="entry name" value="IRON-SULFUR CLUSTER-BINDING PROTEIN"/>
    <property type="match status" value="1"/>
</dbReference>
<dbReference type="HOGENOM" id="CLU_061526_0_0_9"/>
<proteinExistence type="predicted"/>
<name>B6FXA1_PEPHT</name>
<protein>
    <recommendedName>
        <fullName evidence="3">Epoxyqueuosine reductase</fullName>
    </recommendedName>
</protein>
<dbReference type="eggNOG" id="COG1600">
    <property type="taxonomic scope" value="Bacteria"/>
</dbReference>
<dbReference type="AlphaFoldDB" id="B6FXA1"/>
<keyword evidence="2" id="KW-1185">Reference proteome</keyword>
<gene>
    <name evidence="1" type="ORF">CLOHIR_00500</name>
</gene>
<dbReference type="STRING" id="500633.CLOHIR_00500"/>
<evidence type="ECO:0000313" key="2">
    <source>
        <dbReference type="Proteomes" id="UP000003178"/>
    </source>
</evidence>